<evidence type="ECO:0000313" key="2">
    <source>
        <dbReference type="Proteomes" id="UP000037696"/>
    </source>
</evidence>
<dbReference type="EMBL" id="LHQQ01000037">
    <property type="protein sequence ID" value="KOS45874.1"/>
    <property type="molecule type" value="Genomic_DNA"/>
</dbReference>
<dbReference type="AlphaFoldDB" id="A0A0M8PCM0"/>
<sequence>MSAARTEEGELAALDFKPVGEEDPFDYDIVVEIDHTESGDFVAKLTSWTHVVPEADVIKLAEEYADSVAAVVGELVNTGDR</sequence>
<proteinExistence type="predicted"/>
<evidence type="ECO:0000313" key="1">
    <source>
        <dbReference type="EMBL" id="KOS45874.1"/>
    </source>
</evidence>
<comment type="caution">
    <text evidence="1">The sequence shown here is derived from an EMBL/GenBank/DDBJ whole genome shotgun (WGS) entry which is preliminary data.</text>
</comment>
<accession>A0A0M8PCM0</accession>
<reference evidence="1 2" key="1">
    <citation type="submission" date="2015-08" db="EMBL/GenBank/DDBJ databases">
        <title>Genome sequencing of Penicillium nordicum.</title>
        <authorList>
            <person name="Nguyen H.D."/>
            <person name="Seifert K.A."/>
        </authorList>
    </citation>
    <scope>NUCLEOTIDE SEQUENCE [LARGE SCALE GENOMIC DNA]</scope>
    <source>
        <strain evidence="1 2">DAOMC 185683</strain>
    </source>
</reference>
<dbReference type="Proteomes" id="UP000037696">
    <property type="component" value="Unassembled WGS sequence"/>
</dbReference>
<keyword evidence="2" id="KW-1185">Reference proteome</keyword>
<protein>
    <submittedName>
        <fullName evidence="1">Uncharacterized protein</fullName>
    </submittedName>
</protein>
<organism evidence="1 2">
    <name type="scientific">Penicillium nordicum</name>
    <dbReference type="NCBI Taxonomy" id="229535"/>
    <lineage>
        <taxon>Eukaryota</taxon>
        <taxon>Fungi</taxon>
        <taxon>Dikarya</taxon>
        <taxon>Ascomycota</taxon>
        <taxon>Pezizomycotina</taxon>
        <taxon>Eurotiomycetes</taxon>
        <taxon>Eurotiomycetidae</taxon>
        <taxon>Eurotiales</taxon>
        <taxon>Aspergillaceae</taxon>
        <taxon>Penicillium</taxon>
    </lineage>
</organism>
<name>A0A0M8PCM0_9EURO</name>
<gene>
    <name evidence="1" type="ORF">ACN38_g3165</name>
</gene>